<keyword evidence="2" id="KW-0805">Transcription regulation</keyword>
<keyword evidence="4" id="KW-0804">Transcription</keyword>
<evidence type="ECO:0000256" key="3">
    <source>
        <dbReference type="ARBA" id="ARBA00023125"/>
    </source>
</evidence>
<feature type="compositionally biased region" description="Basic residues" evidence="6">
    <location>
        <begin position="76"/>
        <end position="93"/>
    </location>
</feature>
<feature type="compositionally biased region" description="Polar residues" evidence="6">
    <location>
        <begin position="33"/>
        <end position="56"/>
    </location>
</feature>
<accession>A0AA36B6M1</accession>
<dbReference type="SUPFAM" id="SSF47459">
    <property type="entry name" value="HLH, helix-loop-helix DNA-binding domain"/>
    <property type="match status" value="1"/>
</dbReference>
<dbReference type="InterPro" id="IPR011598">
    <property type="entry name" value="bHLH_dom"/>
</dbReference>
<evidence type="ECO:0000256" key="6">
    <source>
        <dbReference type="SAM" id="MobiDB-lite"/>
    </source>
</evidence>
<evidence type="ECO:0000259" key="7">
    <source>
        <dbReference type="PROSITE" id="PS50888"/>
    </source>
</evidence>
<dbReference type="PROSITE" id="PS50888">
    <property type="entry name" value="BHLH"/>
    <property type="match status" value="1"/>
</dbReference>
<keyword evidence="3" id="KW-0238">DNA-binding</keyword>
<evidence type="ECO:0000256" key="2">
    <source>
        <dbReference type="ARBA" id="ARBA00023015"/>
    </source>
</evidence>
<dbReference type="GO" id="GO:0000981">
    <property type="term" value="F:DNA-binding transcription factor activity, RNA polymerase II-specific"/>
    <property type="evidence" value="ECO:0007669"/>
    <property type="project" value="TreeGrafter"/>
</dbReference>
<dbReference type="GO" id="GO:0046983">
    <property type="term" value="F:protein dimerization activity"/>
    <property type="evidence" value="ECO:0007669"/>
    <property type="project" value="InterPro"/>
</dbReference>
<organism evidence="8 9">
    <name type="scientific">Octopus vulgaris</name>
    <name type="common">Common octopus</name>
    <dbReference type="NCBI Taxonomy" id="6645"/>
    <lineage>
        <taxon>Eukaryota</taxon>
        <taxon>Metazoa</taxon>
        <taxon>Spiralia</taxon>
        <taxon>Lophotrochozoa</taxon>
        <taxon>Mollusca</taxon>
        <taxon>Cephalopoda</taxon>
        <taxon>Coleoidea</taxon>
        <taxon>Octopodiformes</taxon>
        <taxon>Octopoda</taxon>
        <taxon>Incirrata</taxon>
        <taxon>Octopodidae</taxon>
        <taxon>Octopus</taxon>
    </lineage>
</organism>
<dbReference type="GO" id="GO:0005634">
    <property type="term" value="C:nucleus"/>
    <property type="evidence" value="ECO:0007669"/>
    <property type="project" value="UniProtKB-SubCell"/>
</dbReference>
<evidence type="ECO:0000313" key="9">
    <source>
        <dbReference type="Proteomes" id="UP001162480"/>
    </source>
</evidence>
<dbReference type="InterPro" id="IPR036638">
    <property type="entry name" value="HLH_DNA-bd_sf"/>
</dbReference>
<evidence type="ECO:0000256" key="5">
    <source>
        <dbReference type="ARBA" id="ARBA00023242"/>
    </source>
</evidence>
<dbReference type="Proteomes" id="UP001162480">
    <property type="component" value="Chromosome 10"/>
</dbReference>
<dbReference type="CDD" id="cd11405">
    <property type="entry name" value="bHLHzip_MLXIP_like"/>
    <property type="match status" value="1"/>
</dbReference>
<keyword evidence="9" id="KW-1185">Reference proteome</keyword>
<name>A0AA36B6M1_OCTVU</name>
<dbReference type="InterPro" id="IPR052207">
    <property type="entry name" value="Max-like/E-box_TFs"/>
</dbReference>
<dbReference type="GO" id="GO:0000978">
    <property type="term" value="F:RNA polymerase II cis-regulatory region sequence-specific DNA binding"/>
    <property type="evidence" value="ECO:0007669"/>
    <property type="project" value="TreeGrafter"/>
</dbReference>
<gene>
    <name evidence="8" type="ORF">OCTVUL_1B020081</name>
</gene>
<feature type="domain" description="BHLH" evidence="7">
    <location>
        <begin position="78"/>
        <end position="132"/>
    </location>
</feature>
<dbReference type="Gene3D" id="4.10.280.10">
    <property type="entry name" value="Helix-loop-helix DNA-binding domain"/>
    <property type="match status" value="1"/>
</dbReference>
<protein>
    <submittedName>
        <fullName evidence="8">Carbohydrate-responsive element-binding protein-like</fullName>
    </submittedName>
</protein>
<comment type="subcellular location">
    <subcellularLocation>
        <location evidence="1">Nucleus</location>
    </subcellularLocation>
</comment>
<dbReference type="EMBL" id="OX597823">
    <property type="protein sequence ID" value="CAI9728544.1"/>
    <property type="molecule type" value="Genomic_DNA"/>
</dbReference>
<evidence type="ECO:0000256" key="4">
    <source>
        <dbReference type="ARBA" id="ARBA00023163"/>
    </source>
</evidence>
<sequence>MLREEATLFPLFPQQPNTTTTSEKPVSEVAATDFSTSPQLQDNKMILSNTDSLSSPTPSPEPKNGKKPGRQTNPLPRHKRVSHINAEHRRRNKIQRGFETLRQLVPALQENPSTKDSKASMLFKENCSCNSPILGWIG</sequence>
<dbReference type="PANTHER" id="PTHR15741:SF27">
    <property type="entry name" value="TRANSCRIPTION FACTOR AP-4"/>
    <property type="match status" value="1"/>
</dbReference>
<proteinExistence type="predicted"/>
<dbReference type="AlphaFoldDB" id="A0AA36B6M1"/>
<reference evidence="8" key="1">
    <citation type="submission" date="2023-08" db="EMBL/GenBank/DDBJ databases">
        <authorList>
            <person name="Alioto T."/>
            <person name="Alioto T."/>
            <person name="Gomez Garrido J."/>
        </authorList>
    </citation>
    <scope>NUCLEOTIDE SEQUENCE</scope>
</reference>
<feature type="compositionally biased region" description="Polar residues" evidence="6">
    <location>
        <begin position="14"/>
        <end position="24"/>
    </location>
</feature>
<dbReference type="Pfam" id="PF00010">
    <property type="entry name" value="HLH"/>
    <property type="match status" value="1"/>
</dbReference>
<evidence type="ECO:0000313" key="8">
    <source>
        <dbReference type="EMBL" id="CAI9728544.1"/>
    </source>
</evidence>
<evidence type="ECO:0000256" key="1">
    <source>
        <dbReference type="ARBA" id="ARBA00004123"/>
    </source>
</evidence>
<feature type="region of interest" description="Disordered" evidence="6">
    <location>
        <begin position="1"/>
        <end position="93"/>
    </location>
</feature>
<keyword evidence="5" id="KW-0539">Nucleus</keyword>
<dbReference type="PANTHER" id="PTHR15741">
    <property type="entry name" value="BASIC HELIX-LOOP-HELIX ZIP TRANSCRIPTION FACTOR"/>
    <property type="match status" value="1"/>
</dbReference>